<gene>
    <name evidence="2" type="ORF">DSM106972_018930</name>
</gene>
<feature type="domain" description="Flavodoxin-like" evidence="1">
    <location>
        <begin position="4"/>
        <end position="188"/>
    </location>
</feature>
<comment type="caution">
    <text evidence="2">The sequence shown here is derived from an EMBL/GenBank/DDBJ whole genome shotgun (WGS) entry which is preliminary data.</text>
</comment>
<dbReference type="PROSITE" id="PS00201">
    <property type="entry name" value="FLAVODOXIN"/>
    <property type="match status" value="1"/>
</dbReference>
<dbReference type="PANTHER" id="PTHR30546:SF23">
    <property type="entry name" value="FLAVOPROTEIN-LIKE PROTEIN YCP4-RELATED"/>
    <property type="match status" value="1"/>
</dbReference>
<dbReference type="GO" id="GO:0016020">
    <property type="term" value="C:membrane"/>
    <property type="evidence" value="ECO:0007669"/>
    <property type="project" value="TreeGrafter"/>
</dbReference>
<dbReference type="SUPFAM" id="SSF52218">
    <property type="entry name" value="Flavoproteins"/>
    <property type="match status" value="1"/>
</dbReference>
<dbReference type="EMBL" id="RSCL01000004">
    <property type="protein sequence ID" value="RUT07633.1"/>
    <property type="molecule type" value="Genomic_DNA"/>
</dbReference>
<dbReference type="PROSITE" id="PS50902">
    <property type="entry name" value="FLAVODOXIN_LIKE"/>
    <property type="match status" value="1"/>
</dbReference>
<dbReference type="Proteomes" id="UP000271624">
    <property type="component" value="Unassembled WGS sequence"/>
</dbReference>
<dbReference type="GO" id="GO:0003955">
    <property type="term" value="F:NAD(P)H dehydrogenase (quinone) activity"/>
    <property type="evidence" value="ECO:0007669"/>
    <property type="project" value="TreeGrafter"/>
</dbReference>
<dbReference type="AlphaFoldDB" id="A0A433VNB8"/>
<evidence type="ECO:0000313" key="3">
    <source>
        <dbReference type="Proteomes" id="UP000271624"/>
    </source>
</evidence>
<dbReference type="Pfam" id="PF03358">
    <property type="entry name" value="FMN_red"/>
    <property type="match status" value="1"/>
</dbReference>
<name>A0A433VNB8_9CYAN</name>
<dbReference type="GO" id="GO:0009055">
    <property type="term" value="F:electron transfer activity"/>
    <property type="evidence" value="ECO:0007669"/>
    <property type="project" value="InterPro"/>
</dbReference>
<dbReference type="OrthoDB" id="9801479at2"/>
<reference evidence="2" key="2">
    <citation type="journal article" date="2019" name="Genome Biol. Evol.">
        <title>Day and night: Metabolic profiles and evolutionary relationships of six axenic non-marine cyanobacteria.</title>
        <authorList>
            <person name="Will S.E."/>
            <person name="Henke P."/>
            <person name="Boedeker C."/>
            <person name="Huang S."/>
            <person name="Brinkmann H."/>
            <person name="Rohde M."/>
            <person name="Jarek M."/>
            <person name="Friedl T."/>
            <person name="Seufert S."/>
            <person name="Schumacher M."/>
            <person name="Overmann J."/>
            <person name="Neumann-Schaal M."/>
            <person name="Petersen J."/>
        </authorList>
    </citation>
    <scope>NUCLEOTIDE SEQUENCE [LARGE SCALE GENOMIC DNA]</scope>
    <source>
        <strain evidence="2">PCC 7102</strain>
    </source>
</reference>
<keyword evidence="3" id="KW-1185">Reference proteome</keyword>
<dbReference type="RefSeq" id="WP_127080521.1">
    <property type="nucleotide sequence ID" value="NZ_RSCL01000004.1"/>
</dbReference>
<accession>A0A433VNB8</accession>
<sequence length="196" mass="20933">MGTVAIIYFSGSGHTHLMAEAVALGANQVSGTTVELLRITGEQIQEGRWKDDAMIAKLNGADAIIFGSPTYMGGVAAQFKAFVDAASSIWFQQGWKDKLAAGFTHSSSPSGDKQSTLLYMSINAAQHSMTWINPGELSSFLLGKDDGINRLGSYMGVMGQSALDMSGKPAELDPGDRLTAHKLGTRVANMVQRFKK</sequence>
<dbReference type="GO" id="GO:0010181">
    <property type="term" value="F:FMN binding"/>
    <property type="evidence" value="ECO:0007669"/>
    <property type="project" value="InterPro"/>
</dbReference>
<evidence type="ECO:0000313" key="2">
    <source>
        <dbReference type="EMBL" id="RUT07633.1"/>
    </source>
</evidence>
<dbReference type="PANTHER" id="PTHR30546">
    <property type="entry name" value="FLAVODOXIN-RELATED PROTEIN WRBA-RELATED"/>
    <property type="match status" value="1"/>
</dbReference>
<organism evidence="2 3">
    <name type="scientific">Dulcicalothrix desertica PCC 7102</name>
    <dbReference type="NCBI Taxonomy" id="232991"/>
    <lineage>
        <taxon>Bacteria</taxon>
        <taxon>Bacillati</taxon>
        <taxon>Cyanobacteriota</taxon>
        <taxon>Cyanophyceae</taxon>
        <taxon>Nostocales</taxon>
        <taxon>Calotrichaceae</taxon>
        <taxon>Dulcicalothrix</taxon>
    </lineage>
</organism>
<dbReference type="InterPro" id="IPR005025">
    <property type="entry name" value="FMN_Rdtase-like_dom"/>
</dbReference>
<protein>
    <submittedName>
        <fullName evidence="2">FMN reductase</fullName>
    </submittedName>
</protein>
<reference evidence="2" key="1">
    <citation type="submission" date="2018-12" db="EMBL/GenBank/DDBJ databases">
        <authorList>
            <person name="Will S."/>
            <person name="Neumann-Schaal M."/>
            <person name="Henke P."/>
        </authorList>
    </citation>
    <scope>NUCLEOTIDE SEQUENCE</scope>
    <source>
        <strain evidence="2">PCC 7102</strain>
    </source>
</reference>
<dbReference type="InterPro" id="IPR029039">
    <property type="entry name" value="Flavoprotein-like_sf"/>
</dbReference>
<dbReference type="InterPro" id="IPR008254">
    <property type="entry name" value="Flavodoxin/NO_synth"/>
</dbReference>
<proteinExistence type="predicted"/>
<dbReference type="Gene3D" id="3.40.50.360">
    <property type="match status" value="1"/>
</dbReference>
<dbReference type="InterPro" id="IPR001226">
    <property type="entry name" value="Flavodoxin_CS"/>
</dbReference>
<evidence type="ECO:0000259" key="1">
    <source>
        <dbReference type="PROSITE" id="PS50902"/>
    </source>
</evidence>